<evidence type="ECO:0008006" key="4">
    <source>
        <dbReference type="Google" id="ProtNLM"/>
    </source>
</evidence>
<keyword evidence="1" id="KW-1133">Transmembrane helix</keyword>
<accession>A0ABW8ZX82</accession>
<sequence length="87" mass="9653">MSLTVWLIAKLSRVDDDVARRALTTARSQDEMSAAPPAEFARGREALAYALGIFITRKPAHFYLGLAGLVIFPAYLLVQLGMYFYGK</sequence>
<keyword evidence="3" id="KW-1185">Reference proteome</keyword>
<name>A0ABW8ZX82_9BURK</name>
<dbReference type="RefSeq" id="WP_408330597.1">
    <property type="nucleotide sequence ID" value="NZ_JAQQFH010000015.1"/>
</dbReference>
<keyword evidence="1" id="KW-0472">Membrane</keyword>
<evidence type="ECO:0000313" key="3">
    <source>
        <dbReference type="Proteomes" id="UP001629249"/>
    </source>
</evidence>
<evidence type="ECO:0000256" key="1">
    <source>
        <dbReference type="SAM" id="Phobius"/>
    </source>
</evidence>
<dbReference type="Proteomes" id="UP001629249">
    <property type="component" value="Unassembled WGS sequence"/>
</dbReference>
<dbReference type="EMBL" id="JAQQFN010000023">
    <property type="protein sequence ID" value="MFL9886831.1"/>
    <property type="molecule type" value="Genomic_DNA"/>
</dbReference>
<evidence type="ECO:0000313" key="2">
    <source>
        <dbReference type="EMBL" id="MFL9886831.1"/>
    </source>
</evidence>
<organism evidence="2 3">
    <name type="scientific">Paraburkholderia agricolaris</name>
    <dbReference type="NCBI Taxonomy" id="2152888"/>
    <lineage>
        <taxon>Bacteria</taxon>
        <taxon>Pseudomonadati</taxon>
        <taxon>Pseudomonadota</taxon>
        <taxon>Betaproteobacteria</taxon>
        <taxon>Burkholderiales</taxon>
        <taxon>Burkholderiaceae</taxon>
        <taxon>Paraburkholderia</taxon>
    </lineage>
</organism>
<feature type="transmembrane region" description="Helical" evidence="1">
    <location>
        <begin position="62"/>
        <end position="85"/>
    </location>
</feature>
<proteinExistence type="predicted"/>
<reference evidence="2 3" key="1">
    <citation type="journal article" date="2024" name="Chem. Sci.">
        <title>Discovery of megapolipeptins by genome mining of a Burkholderiales bacteria collection.</title>
        <authorList>
            <person name="Paulo B.S."/>
            <person name="Recchia M.J.J."/>
            <person name="Lee S."/>
            <person name="Fergusson C.H."/>
            <person name="Romanowski S.B."/>
            <person name="Hernandez A."/>
            <person name="Krull N."/>
            <person name="Liu D.Y."/>
            <person name="Cavanagh H."/>
            <person name="Bos A."/>
            <person name="Gray C.A."/>
            <person name="Murphy B.T."/>
            <person name="Linington R.G."/>
            <person name="Eustaquio A.S."/>
        </authorList>
    </citation>
    <scope>NUCLEOTIDE SEQUENCE [LARGE SCALE GENOMIC DNA]</scope>
    <source>
        <strain evidence="2 3">RL16-012-BIC-B</strain>
    </source>
</reference>
<keyword evidence="1" id="KW-0812">Transmembrane</keyword>
<gene>
    <name evidence="2" type="ORF">PQR66_27580</name>
</gene>
<protein>
    <recommendedName>
        <fullName evidence="4">MAPEG family protein</fullName>
    </recommendedName>
</protein>
<comment type="caution">
    <text evidence="2">The sequence shown here is derived from an EMBL/GenBank/DDBJ whole genome shotgun (WGS) entry which is preliminary data.</text>
</comment>